<keyword evidence="3" id="KW-1185">Reference proteome</keyword>
<name>A0A1H0IBV9_9HYPH</name>
<dbReference type="Pfam" id="PF09898">
    <property type="entry name" value="DUF2125"/>
    <property type="match status" value="1"/>
</dbReference>
<accession>A0A1H0IBV9</accession>
<keyword evidence="1" id="KW-1133">Transmembrane helix</keyword>
<gene>
    <name evidence="2" type="ORF">SAMN05192530_10559</name>
</gene>
<dbReference type="Proteomes" id="UP000198793">
    <property type="component" value="Unassembled WGS sequence"/>
</dbReference>
<dbReference type="InterPro" id="IPR018666">
    <property type="entry name" value="DUF2125"/>
</dbReference>
<dbReference type="OrthoDB" id="7169664at2"/>
<dbReference type="STRING" id="1166073.SAMN05192530_10559"/>
<evidence type="ECO:0000256" key="1">
    <source>
        <dbReference type="SAM" id="Phobius"/>
    </source>
</evidence>
<proteinExistence type="predicted"/>
<keyword evidence="1" id="KW-0472">Membrane</keyword>
<dbReference type="RefSeq" id="WP_090673486.1">
    <property type="nucleotide sequence ID" value="NZ_FNIT01000005.1"/>
</dbReference>
<dbReference type="AlphaFoldDB" id="A0A1H0IBV9"/>
<feature type="transmembrane region" description="Helical" evidence="1">
    <location>
        <begin position="17"/>
        <end position="39"/>
    </location>
</feature>
<organism evidence="2 3">
    <name type="scientific">Aureimonas jatrophae</name>
    <dbReference type="NCBI Taxonomy" id="1166073"/>
    <lineage>
        <taxon>Bacteria</taxon>
        <taxon>Pseudomonadati</taxon>
        <taxon>Pseudomonadota</taxon>
        <taxon>Alphaproteobacteria</taxon>
        <taxon>Hyphomicrobiales</taxon>
        <taxon>Aurantimonadaceae</taxon>
        <taxon>Aureimonas</taxon>
    </lineage>
</organism>
<evidence type="ECO:0000313" key="3">
    <source>
        <dbReference type="Proteomes" id="UP000198793"/>
    </source>
</evidence>
<sequence length="346" mass="35856">MANARTDERKRSGAMRVFVWVGALVLILAVVGTAAWFYLARELDARVSSALDAAAGGGTTIDCPNRKVFGYPFRIGLHCDSIAVESASSGIKASAGALRTAAQIYDPTRIVGELDGPLLVDAPNLPPLEMTWELAQASTNLFTQGLMRMSLAVDQPALAIRSADGGAAQAPLLTSQRLEIHLARNGETLLAALSDDGVAGQLPNGVALPSLNVLADVSVDSAGDWLVRGVPGGRLDEALRGRSGQLRNVSFAFADNVPGSVALSGPFQIAADGRISGDFRLAVADADRIAGAVNALVPGLGGVMQAVAGAITFAGRQENGTSVIDVQVRNGEMRLGFIPLGRLPPI</sequence>
<keyword evidence="1" id="KW-0812">Transmembrane</keyword>
<evidence type="ECO:0000313" key="2">
    <source>
        <dbReference type="EMBL" id="SDO28845.1"/>
    </source>
</evidence>
<protein>
    <recommendedName>
        <fullName evidence="4">DUF2125 domain-containing protein</fullName>
    </recommendedName>
</protein>
<reference evidence="2 3" key="1">
    <citation type="submission" date="2016-10" db="EMBL/GenBank/DDBJ databases">
        <authorList>
            <person name="de Groot N.N."/>
        </authorList>
    </citation>
    <scope>NUCLEOTIDE SEQUENCE [LARGE SCALE GENOMIC DNA]</scope>
    <source>
        <strain evidence="3">L7-484,KACC 16230,DSM 25025</strain>
    </source>
</reference>
<evidence type="ECO:0008006" key="4">
    <source>
        <dbReference type="Google" id="ProtNLM"/>
    </source>
</evidence>
<dbReference type="EMBL" id="FNIT01000005">
    <property type="protein sequence ID" value="SDO28845.1"/>
    <property type="molecule type" value="Genomic_DNA"/>
</dbReference>